<evidence type="ECO:0000313" key="7">
    <source>
        <dbReference type="EMBL" id="CAB4795036.1"/>
    </source>
</evidence>
<evidence type="ECO:0000313" key="4">
    <source>
        <dbReference type="EMBL" id="CAB4670954.1"/>
    </source>
</evidence>
<dbReference type="SUPFAM" id="SSF51735">
    <property type="entry name" value="NAD(P)-binding Rossmann-fold domains"/>
    <property type="match status" value="1"/>
</dbReference>
<dbReference type="InterPro" id="IPR020904">
    <property type="entry name" value="Sc_DH/Rdtase_CS"/>
</dbReference>
<evidence type="ECO:0000313" key="6">
    <source>
        <dbReference type="EMBL" id="CAB4754537.1"/>
    </source>
</evidence>
<dbReference type="PRINTS" id="PR00081">
    <property type="entry name" value="GDHRDH"/>
</dbReference>
<dbReference type="Pfam" id="PF13561">
    <property type="entry name" value="adh_short_C2"/>
    <property type="match status" value="1"/>
</dbReference>
<protein>
    <submittedName>
        <fullName evidence="7">Unannotated protein</fullName>
    </submittedName>
</protein>
<dbReference type="Gene3D" id="3.40.50.720">
    <property type="entry name" value="NAD(P)-binding Rossmann-like Domain"/>
    <property type="match status" value="1"/>
</dbReference>
<dbReference type="InterPro" id="IPR002347">
    <property type="entry name" value="SDR_fam"/>
</dbReference>
<dbReference type="PANTHER" id="PTHR42760">
    <property type="entry name" value="SHORT-CHAIN DEHYDROGENASES/REDUCTASES FAMILY MEMBER"/>
    <property type="match status" value="1"/>
</dbReference>
<proteinExistence type="inferred from homology"/>
<evidence type="ECO:0000313" key="5">
    <source>
        <dbReference type="EMBL" id="CAB4732822.1"/>
    </source>
</evidence>
<evidence type="ECO:0000313" key="12">
    <source>
        <dbReference type="EMBL" id="CAB5071923.1"/>
    </source>
</evidence>
<dbReference type="EMBL" id="CAFAZW010000021">
    <property type="protein sequence ID" value="CAB4844107.1"/>
    <property type="molecule type" value="Genomic_DNA"/>
</dbReference>
<evidence type="ECO:0000256" key="1">
    <source>
        <dbReference type="ARBA" id="ARBA00006484"/>
    </source>
</evidence>
<evidence type="ECO:0000313" key="8">
    <source>
        <dbReference type="EMBL" id="CAB4844107.1"/>
    </source>
</evidence>
<dbReference type="GO" id="GO:0048038">
    <property type="term" value="F:quinone binding"/>
    <property type="evidence" value="ECO:0007669"/>
    <property type="project" value="TreeGrafter"/>
</dbReference>
<evidence type="ECO:0000313" key="10">
    <source>
        <dbReference type="EMBL" id="CAB4986152.1"/>
    </source>
</evidence>
<dbReference type="GO" id="GO:0006633">
    <property type="term" value="P:fatty acid biosynthetic process"/>
    <property type="evidence" value="ECO:0007669"/>
    <property type="project" value="TreeGrafter"/>
</dbReference>
<keyword evidence="2" id="KW-0560">Oxidoreductase</keyword>
<gene>
    <name evidence="3" type="ORF">UFOPK1824_00335</name>
    <name evidence="4" type="ORF">UFOPK2340_00425</name>
    <name evidence="5" type="ORF">UFOPK2772_00441</name>
    <name evidence="6" type="ORF">UFOPK2850_00665</name>
    <name evidence="7" type="ORF">UFOPK3027_00228</name>
    <name evidence="8" type="ORF">UFOPK3256_01212</name>
    <name evidence="9" type="ORF">UFOPK3827_00680</name>
    <name evidence="10" type="ORF">UFOPK3982_00778</name>
    <name evidence="11" type="ORF">UFOPK4120_00400</name>
    <name evidence="12" type="ORF">UFOPK4404_00637</name>
</gene>
<dbReference type="PRINTS" id="PR00080">
    <property type="entry name" value="SDRFAMILY"/>
</dbReference>
<evidence type="ECO:0000256" key="2">
    <source>
        <dbReference type="ARBA" id="ARBA00023002"/>
    </source>
</evidence>
<accession>A0A6J6XIH3</accession>
<dbReference type="InterPro" id="IPR036291">
    <property type="entry name" value="NAD(P)-bd_dom_sf"/>
</dbReference>
<dbReference type="GO" id="GO:0016616">
    <property type="term" value="F:oxidoreductase activity, acting on the CH-OH group of donors, NAD or NADP as acceptor"/>
    <property type="evidence" value="ECO:0007669"/>
    <property type="project" value="TreeGrafter"/>
</dbReference>
<dbReference type="EMBL" id="CAFBPO010000003">
    <property type="protein sequence ID" value="CAB5013692.1"/>
    <property type="molecule type" value="Genomic_DNA"/>
</dbReference>
<evidence type="ECO:0000313" key="11">
    <source>
        <dbReference type="EMBL" id="CAB5013692.1"/>
    </source>
</evidence>
<evidence type="ECO:0000313" key="3">
    <source>
        <dbReference type="EMBL" id="CAB4595562.1"/>
    </source>
</evidence>
<dbReference type="EMBL" id="CAFBNM010000005">
    <property type="protein sequence ID" value="CAB4952922.1"/>
    <property type="molecule type" value="Genomic_DNA"/>
</dbReference>
<dbReference type="EMBL" id="CAFBQY010000005">
    <property type="protein sequence ID" value="CAB5071923.1"/>
    <property type="molecule type" value="Genomic_DNA"/>
</dbReference>
<organism evidence="7">
    <name type="scientific">freshwater metagenome</name>
    <dbReference type="NCBI Taxonomy" id="449393"/>
    <lineage>
        <taxon>unclassified sequences</taxon>
        <taxon>metagenomes</taxon>
        <taxon>ecological metagenomes</taxon>
    </lineage>
</organism>
<evidence type="ECO:0000313" key="9">
    <source>
        <dbReference type="EMBL" id="CAB4952922.1"/>
    </source>
</evidence>
<dbReference type="EMBL" id="CAEZZH010000006">
    <property type="protein sequence ID" value="CAB4754537.1"/>
    <property type="molecule type" value="Genomic_DNA"/>
</dbReference>
<name>A0A6J6XIH3_9ZZZZ</name>
<dbReference type="EMBL" id="CAEZXC010000016">
    <property type="protein sequence ID" value="CAB4670954.1"/>
    <property type="molecule type" value="Genomic_DNA"/>
</dbReference>
<reference evidence="7" key="1">
    <citation type="submission" date="2020-05" db="EMBL/GenBank/DDBJ databases">
        <authorList>
            <person name="Chiriac C."/>
            <person name="Salcher M."/>
            <person name="Ghai R."/>
            <person name="Kavagutti S V."/>
        </authorList>
    </citation>
    <scope>NUCLEOTIDE SEQUENCE</scope>
</reference>
<comment type="similarity">
    <text evidence="1">Belongs to the short-chain dehydrogenases/reductases (SDR) family.</text>
</comment>
<dbReference type="EMBL" id="CAEZUM010000013">
    <property type="protein sequence ID" value="CAB4595562.1"/>
    <property type="molecule type" value="Genomic_DNA"/>
</dbReference>
<dbReference type="EMBL" id="CAFAAN010000002">
    <property type="protein sequence ID" value="CAB4795036.1"/>
    <property type="molecule type" value="Genomic_DNA"/>
</dbReference>
<dbReference type="EMBL" id="CAEZYT010000016">
    <property type="protein sequence ID" value="CAB4732822.1"/>
    <property type="molecule type" value="Genomic_DNA"/>
</dbReference>
<dbReference type="CDD" id="cd05233">
    <property type="entry name" value="SDR_c"/>
    <property type="match status" value="1"/>
</dbReference>
<dbReference type="EMBL" id="CAFBOO010000005">
    <property type="protein sequence ID" value="CAB4986152.1"/>
    <property type="molecule type" value="Genomic_DNA"/>
</dbReference>
<dbReference type="AlphaFoldDB" id="A0A6J6XIH3"/>
<dbReference type="PROSITE" id="PS00061">
    <property type="entry name" value="ADH_SHORT"/>
    <property type="match status" value="1"/>
</dbReference>
<sequence>MAQKFISIRGLNREATMSATSSVEFSGQVVVISGAATGIGKSSAQLIAARGAKIIALDFNKSALDELAKELNLAANQVHICDISDQGQINKTIATILKDHGTIDALINTAGIVGPSNTQFEDVNWPDFEKVLQVNLYGAIWLTQAVIPSMKAKKYGRIVHLASIAGKEGNPGLSPYNTSKAGMIGFVKGVAKEFAPHGVIINSLAPAVISTPMNANTSDETLKYMISRIPMGRVGQPEEVAEIVAFMASKACSFTTGFTFDASGGRATY</sequence>
<dbReference type="PANTHER" id="PTHR42760:SF133">
    <property type="entry name" value="3-OXOACYL-[ACYL-CARRIER-PROTEIN] REDUCTASE"/>
    <property type="match status" value="1"/>
</dbReference>
<dbReference type="FunFam" id="3.40.50.720:FF:000173">
    <property type="entry name" value="3-oxoacyl-[acyl-carrier protein] reductase"/>
    <property type="match status" value="1"/>
</dbReference>